<comment type="caution">
    <text evidence="2">The sequence shown here is derived from an EMBL/GenBank/DDBJ whole genome shotgun (WGS) entry which is preliminary data.</text>
</comment>
<reference evidence="2" key="2">
    <citation type="submission" date="2020-11" db="EMBL/GenBank/DDBJ databases">
        <authorList>
            <person name="McCartney M.A."/>
            <person name="Auch B."/>
            <person name="Kono T."/>
            <person name="Mallez S."/>
            <person name="Becker A."/>
            <person name="Gohl D.M."/>
            <person name="Silverstein K.A.T."/>
            <person name="Koren S."/>
            <person name="Bechman K.B."/>
            <person name="Herman A."/>
            <person name="Abrahante J.E."/>
            <person name="Garbe J."/>
        </authorList>
    </citation>
    <scope>NUCLEOTIDE SEQUENCE</scope>
    <source>
        <strain evidence="2">Duluth1</strain>
        <tissue evidence="2">Whole animal</tissue>
    </source>
</reference>
<feature type="region of interest" description="Disordered" evidence="1">
    <location>
        <begin position="1"/>
        <end position="38"/>
    </location>
</feature>
<dbReference type="EMBL" id="JAIWYP010000014">
    <property type="protein sequence ID" value="KAH3709187.1"/>
    <property type="molecule type" value="Genomic_DNA"/>
</dbReference>
<reference evidence="2" key="1">
    <citation type="journal article" date="2019" name="bioRxiv">
        <title>The Genome of the Zebra Mussel, Dreissena polymorpha: A Resource for Invasive Species Research.</title>
        <authorList>
            <person name="McCartney M.A."/>
            <person name="Auch B."/>
            <person name="Kono T."/>
            <person name="Mallez S."/>
            <person name="Zhang Y."/>
            <person name="Obille A."/>
            <person name="Becker A."/>
            <person name="Abrahante J.E."/>
            <person name="Garbe J."/>
            <person name="Badalamenti J.P."/>
            <person name="Herman A."/>
            <person name="Mangelson H."/>
            <person name="Liachko I."/>
            <person name="Sullivan S."/>
            <person name="Sone E.D."/>
            <person name="Koren S."/>
            <person name="Silverstein K.A.T."/>
            <person name="Beckman K.B."/>
            <person name="Gohl D.M."/>
        </authorList>
    </citation>
    <scope>NUCLEOTIDE SEQUENCE</scope>
    <source>
        <strain evidence="2">Duluth1</strain>
        <tissue evidence="2">Whole animal</tissue>
    </source>
</reference>
<sequence length="86" mass="9448">MVPRPSGHLQENPSCARQSPRPPGHLQETLRQSATMARPSWYLQETPRRCKTVSQTVEAPAENFQTVCDGEKTVLAPAGIAHGARQ</sequence>
<evidence type="ECO:0000313" key="3">
    <source>
        <dbReference type="Proteomes" id="UP000828390"/>
    </source>
</evidence>
<proteinExistence type="predicted"/>
<protein>
    <submittedName>
        <fullName evidence="2">Uncharacterized protein</fullName>
    </submittedName>
</protein>
<dbReference type="AlphaFoldDB" id="A0A9D4BUF0"/>
<dbReference type="Proteomes" id="UP000828390">
    <property type="component" value="Unassembled WGS sequence"/>
</dbReference>
<accession>A0A9D4BUF0</accession>
<evidence type="ECO:0000313" key="2">
    <source>
        <dbReference type="EMBL" id="KAH3709187.1"/>
    </source>
</evidence>
<keyword evidence="3" id="KW-1185">Reference proteome</keyword>
<gene>
    <name evidence="2" type="ORF">DPMN_068649</name>
</gene>
<name>A0A9D4BUF0_DREPO</name>
<organism evidence="2 3">
    <name type="scientific">Dreissena polymorpha</name>
    <name type="common">Zebra mussel</name>
    <name type="synonym">Mytilus polymorpha</name>
    <dbReference type="NCBI Taxonomy" id="45954"/>
    <lineage>
        <taxon>Eukaryota</taxon>
        <taxon>Metazoa</taxon>
        <taxon>Spiralia</taxon>
        <taxon>Lophotrochozoa</taxon>
        <taxon>Mollusca</taxon>
        <taxon>Bivalvia</taxon>
        <taxon>Autobranchia</taxon>
        <taxon>Heteroconchia</taxon>
        <taxon>Euheterodonta</taxon>
        <taxon>Imparidentia</taxon>
        <taxon>Neoheterodontei</taxon>
        <taxon>Myida</taxon>
        <taxon>Dreissenoidea</taxon>
        <taxon>Dreissenidae</taxon>
        <taxon>Dreissena</taxon>
    </lineage>
</organism>
<evidence type="ECO:0000256" key="1">
    <source>
        <dbReference type="SAM" id="MobiDB-lite"/>
    </source>
</evidence>